<dbReference type="AlphaFoldDB" id="S2VZN2"/>
<gene>
    <name evidence="6" type="ORF">HMPREF9306_00517</name>
</gene>
<dbReference type="InterPro" id="IPR003593">
    <property type="entry name" value="AAA+_ATPase"/>
</dbReference>
<feature type="domain" description="ABC transporter" evidence="5">
    <location>
        <begin position="20"/>
        <end position="250"/>
    </location>
</feature>
<dbReference type="InterPro" id="IPR003439">
    <property type="entry name" value="ABC_transporter-like_ATP-bd"/>
</dbReference>
<dbReference type="PANTHER" id="PTHR43335">
    <property type="entry name" value="ABC TRANSPORTER, ATP-BINDING PROTEIN"/>
    <property type="match status" value="1"/>
</dbReference>
<dbReference type="InterPro" id="IPR027310">
    <property type="entry name" value="Profilin_CS"/>
</dbReference>
<dbReference type="SMART" id="SM00382">
    <property type="entry name" value="AAA"/>
    <property type="match status" value="1"/>
</dbReference>
<dbReference type="SUPFAM" id="SSF52540">
    <property type="entry name" value="P-loop containing nucleoside triphosphate hydrolases"/>
    <property type="match status" value="1"/>
</dbReference>
<keyword evidence="2" id="KW-0813">Transport</keyword>
<keyword evidence="3" id="KW-0547">Nucleotide-binding</keyword>
<dbReference type="STRING" id="883161.HMPREF9306_00517"/>
<sequence length="267" mass="28328">MSGWQPYFEPLIDDPTSVALSARGLTKRFGELVAVDRLTMDVPKGSIYGLVGPNGAGKTTAISMWTGLTRPDAGDVWLDGHDVWRDPQAAKASLGLLVDGLPVFDRLSGSELLYYLGAIRGLEQETVKVRSGELLEALGLTDASDKRIVDYSAGMTKKILLAAALLHNPAVLILDEPLEAVDPASGRIIQQILRSYAASGGTVILSSHVMEIVEGLCDHVAIIGRGQVLTCGPTESVRQNHSLTDVFINLVGGGQLGEGSLGWLGTK</sequence>
<evidence type="ECO:0000259" key="5">
    <source>
        <dbReference type="PROSITE" id="PS50893"/>
    </source>
</evidence>
<evidence type="ECO:0000256" key="4">
    <source>
        <dbReference type="ARBA" id="ARBA00022840"/>
    </source>
</evidence>
<comment type="caution">
    <text evidence="6">The sequence shown here is derived from an EMBL/GenBank/DDBJ whole genome shotgun (WGS) entry which is preliminary data.</text>
</comment>
<dbReference type="InterPro" id="IPR027417">
    <property type="entry name" value="P-loop_NTPase"/>
</dbReference>
<keyword evidence="7" id="KW-1185">Reference proteome</keyword>
<dbReference type="PATRIC" id="fig|883161.3.peg.522"/>
<dbReference type="HOGENOM" id="CLU_000604_1_2_11"/>
<dbReference type="CDD" id="cd03230">
    <property type="entry name" value="ABC_DR_subfamily_A"/>
    <property type="match status" value="1"/>
</dbReference>
<dbReference type="GO" id="GO:0003779">
    <property type="term" value="F:actin binding"/>
    <property type="evidence" value="ECO:0007669"/>
    <property type="project" value="InterPro"/>
</dbReference>
<dbReference type="EMBL" id="AGZR01000005">
    <property type="protein sequence ID" value="EPD32988.1"/>
    <property type="molecule type" value="Genomic_DNA"/>
</dbReference>
<protein>
    <recommendedName>
        <fullName evidence="5">ABC transporter domain-containing protein</fullName>
    </recommendedName>
</protein>
<comment type="similarity">
    <text evidence="1">Belongs to the ABC transporter superfamily.</text>
</comment>
<evidence type="ECO:0000256" key="2">
    <source>
        <dbReference type="ARBA" id="ARBA00022448"/>
    </source>
</evidence>
<dbReference type="PANTHER" id="PTHR43335:SF4">
    <property type="entry name" value="ABC TRANSPORTER, ATP-BINDING PROTEIN"/>
    <property type="match status" value="1"/>
</dbReference>
<reference evidence="6 7" key="1">
    <citation type="submission" date="2013-04" db="EMBL/GenBank/DDBJ databases">
        <title>The Genome Sequence of Propionimicrobium lymphophilum ACS-093-V-SCH5.</title>
        <authorList>
            <consortium name="The Broad Institute Genomics Platform"/>
            <person name="Earl A."/>
            <person name="Ward D."/>
            <person name="Feldgarden M."/>
            <person name="Gevers D."/>
            <person name="Saerens B."/>
            <person name="Vaneechoutte M."/>
            <person name="Walker B."/>
            <person name="Young S."/>
            <person name="Zeng Q."/>
            <person name="Gargeya S."/>
            <person name="Fitzgerald M."/>
            <person name="Haas B."/>
            <person name="Abouelleil A."/>
            <person name="Allen A.W."/>
            <person name="Alvarado L."/>
            <person name="Arachchi H.M."/>
            <person name="Berlin A.M."/>
            <person name="Chapman S.B."/>
            <person name="Gainer-Dewar J."/>
            <person name="Goldberg J."/>
            <person name="Griggs A."/>
            <person name="Gujja S."/>
            <person name="Hansen M."/>
            <person name="Howarth C."/>
            <person name="Imamovic A."/>
            <person name="Ireland A."/>
            <person name="Larimer J."/>
            <person name="McCowan C."/>
            <person name="Murphy C."/>
            <person name="Pearson M."/>
            <person name="Poon T.W."/>
            <person name="Priest M."/>
            <person name="Roberts A."/>
            <person name="Saif S."/>
            <person name="Shea T."/>
            <person name="Sisk P."/>
            <person name="Sykes S."/>
            <person name="Wortman J."/>
            <person name="Nusbaum C."/>
            <person name="Birren B."/>
        </authorList>
    </citation>
    <scope>NUCLEOTIDE SEQUENCE [LARGE SCALE GENOMIC DNA]</scope>
    <source>
        <strain evidence="6 7">ACS-093-V-SCH5</strain>
    </source>
</reference>
<name>S2VZN2_9ACTN</name>
<accession>S2VZN2</accession>
<dbReference type="GO" id="GO:0016887">
    <property type="term" value="F:ATP hydrolysis activity"/>
    <property type="evidence" value="ECO:0007669"/>
    <property type="project" value="InterPro"/>
</dbReference>
<proteinExistence type="inferred from homology"/>
<dbReference type="Proteomes" id="UP000014417">
    <property type="component" value="Unassembled WGS sequence"/>
</dbReference>
<evidence type="ECO:0000313" key="7">
    <source>
        <dbReference type="Proteomes" id="UP000014417"/>
    </source>
</evidence>
<keyword evidence="4" id="KW-0067">ATP-binding</keyword>
<dbReference type="Gene3D" id="3.40.50.300">
    <property type="entry name" value="P-loop containing nucleotide triphosphate hydrolases"/>
    <property type="match status" value="1"/>
</dbReference>
<evidence type="ECO:0000256" key="1">
    <source>
        <dbReference type="ARBA" id="ARBA00005417"/>
    </source>
</evidence>
<evidence type="ECO:0000313" key="6">
    <source>
        <dbReference type="EMBL" id="EPD32988.1"/>
    </source>
</evidence>
<dbReference type="PROSITE" id="PS50893">
    <property type="entry name" value="ABC_TRANSPORTER_2"/>
    <property type="match status" value="1"/>
</dbReference>
<dbReference type="Pfam" id="PF00005">
    <property type="entry name" value="ABC_tran"/>
    <property type="match status" value="1"/>
</dbReference>
<organism evidence="6 7">
    <name type="scientific">Propionimicrobium lymphophilum ACS-093-V-SCH5</name>
    <dbReference type="NCBI Taxonomy" id="883161"/>
    <lineage>
        <taxon>Bacteria</taxon>
        <taxon>Bacillati</taxon>
        <taxon>Actinomycetota</taxon>
        <taxon>Actinomycetes</taxon>
        <taxon>Propionibacteriales</taxon>
        <taxon>Propionibacteriaceae</taxon>
        <taxon>Propionimicrobium</taxon>
    </lineage>
</organism>
<dbReference type="PROSITE" id="PS00414">
    <property type="entry name" value="PROFILIN"/>
    <property type="match status" value="1"/>
</dbReference>
<dbReference type="OrthoDB" id="9804819at2"/>
<dbReference type="GO" id="GO:0005524">
    <property type="term" value="F:ATP binding"/>
    <property type="evidence" value="ECO:0007669"/>
    <property type="project" value="UniProtKB-KW"/>
</dbReference>
<evidence type="ECO:0000256" key="3">
    <source>
        <dbReference type="ARBA" id="ARBA00022741"/>
    </source>
</evidence>